<dbReference type="GO" id="GO:0046052">
    <property type="term" value="P:UTP catabolic process"/>
    <property type="evidence" value="ECO:0007669"/>
    <property type="project" value="TreeGrafter"/>
</dbReference>
<dbReference type="FunFam" id="3.40.1010.10:FF:000008">
    <property type="entry name" value="Similar to nucleoside triphosphate pyrophosphohydrolase, MazG"/>
    <property type="match status" value="1"/>
</dbReference>
<protein>
    <recommendedName>
        <fullName evidence="5">Nucleoside triphosphate pyrophosphohydrolase</fullName>
    </recommendedName>
</protein>
<dbReference type="Pfam" id="PF00590">
    <property type="entry name" value="TP_methylase"/>
    <property type="match status" value="1"/>
</dbReference>
<name>A0A8J3AT29_9BACI</name>
<dbReference type="GO" id="GO:0046061">
    <property type="term" value="P:dATP catabolic process"/>
    <property type="evidence" value="ECO:0007669"/>
    <property type="project" value="TreeGrafter"/>
</dbReference>
<feature type="domain" description="NTP pyrophosphohydrolase MazG-like" evidence="2">
    <location>
        <begin position="394"/>
        <end position="450"/>
    </location>
</feature>
<sequence length="484" mass="55205">MNKITVLGLGAGDLDQLPLGIYKILQKTENLFLRTKDHPVIQELEAEGLTYQSYDAVYEKHDQFEEVYQEIVNSLVTESKEKPITYAVPGHPLVAEKTVQLLIELSNQGKVEIDIKGGQSFLDAMFTSLKIDPIEGFQFVDATDLEQEYITFRQHLIICQVYDQMTASHAKLKLMEQLPDDYEVTIVTAAGSESEQIRTVPLFELDRDTSINNLTSVYVPPVKHEADLYHQFETLRSVIATLRGPEGCPWDQKQTHESLKKYLLEEAYELLEAIDEEDDDHIIEELGDVLLQVMLHAQIGEDEGYFSIQDVIKGLVSKLIYRHPHVFSDVNVVDEDEVLKNWQELKQAEKGEAVTTILSGIPKELSGLLKAEKLQSKAAKVGFDWKELPPVVDKIKEELAEVLAAIEQKEQSKIESELGDLLFSIVNLARFIDVNPEQAILKTNMKFTKRFQFIETKLNEINKTFSDVSLEEMDEFWNEAKELE</sequence>
<gene>
    <name evidence="3" type="primary">yabN</name>
    <name evidence="3" type="ORF">GCM10007380_42720</name>
</gene>
<dbReference type="RefSeq" id="WP_088004048.1">
    <property type="nucleotide sequence ID" value="NZ_BMHB01000007.1"/>
</dbReference>
<dbReference type="CDD" id="cd11723">
    <property type="entry name" value="YabN_N_like"/>
    <property type="match status" value="1"/>
</dbReference>
<dbReference type="FunFam" id="1.10.287.1080:FF:000001">
    <property type="entry name" value="Nucleoside triphosphate pyrophosphohydrolase"/>
    <property type="match status" value="1"/>
</dbReference>
<comment type="caution">
    <text evidence="3">The sequence shown here is derived from an EMBL/GenBank/DDBJ whole genome shotgun (WGS) entry which is preliminary data.</text>
</comment>
<dbReference type="SUPFAM" id="SSF101386">
    <property type="entry name" value="all-alpha NTP pyrophosphatases"/>
    <property type="match status" value="2"/>
</dbReference>
<dbReference type="GO" id="GO:0046047">
    <property type="term" value="P:TTP catabolic process"/>
    <property type="evidence" value="ECO:0007669"/>
    <property type="project" value="TreeGrafter"/>
</dbReference>
<keyword evidence="4" id="KW-1185">Reference proteome</keyword>
<dbReference type="FunFam" id="1.10.287.1080:FF:000003">
    <property type="entry name" value="Nucleoside triphosphate pyrophosphohydrolase"/>
    <property type="match status" value="1"/>
</dbReference>
<organism evidence="3 4">
    <name type="scientific">Gottfriedia solisilvae</name>
    <dbReference type="NCBI Taxonomy" id="1516104"/>
    <lineage>
        <taxon>Bacteria</taxon>
        <taxon>Bacillati</taxon>
        <taxon>Bacillota</taxon>
        <taxon>Bacilli</taxon>
        <taxon>Bacillales</taxon>
        <taxon>Bacillaceae</taxon>
        <taxon>Gottfriedia</taxon>
    </lineage>
</organism>
<reference evidence="4" key="1">
    <citation type="journal article" date="2019" name="Int. J. Syst. Evol. Microbiol.">
        <title>The Global Catalogue of Microorganisms (GCM) 10K type strain sequencing project: providing services to taxonomists for standard genome sequencing and annotation.</title>
        <authorList>
            <consortium name="The Broad Institute Genomics Platform"/>
            <consortium name="The Broad Institute Genome Sequencing Center for Infectious Disease"/>
            <person name="Wu L."/>
            <person name="Ma J."/>
        </authorList>
    </citation>
    <scope>NUCLEOTIDE SEQUENCE [LARGE SCALE GENOMIC DNA]</scope>
    <source>
        <strain evidence="4">CGMCC 1.14993</strain>
    </source>
</reference>
<dbReference type="GO" id="GO:0047429">
    <property type="term" value="F:nucleoside triphosphate diphosphatase activity"/>
    <property type="evidence" value="ECO:0007669"/>
    <property type="project" value="InterPro"/>
</dbReference>
<dbReference type="PIRSF" id="PIRSF002845">
    <property type="entry name" value="Ttrprl_mtas_MazG"/>
    <property type="match status" value="1"/>
</dbReference>
<evidence type="ECO:0000313" key="4">
    <source>
        <dbReference type="Proteomes" id="UP000626244"/>
    </source>
</evidence>
<accession>A0A8J3AT29</accession>
<dbReference type="Gene3D" id="1.10.287.1080">
    <property type="entry name" value="MazG-like"/>
    <property type="match status" value="2"/>
</dbReference>
<evidence type="ECO:0000313" key="3">
    <source>
        <dbReference type="EMBL" id="GGI18399.1"/>
    </source>
</evidence>
<feature type="domain" description="Tetrapyrrole methylase" evidence="1">
    <location>
        <begin position="3"/>
        <end position="205"/>
    </location>
</feature>
<dbReference type="CDD" id="cd11529">
    <property type="entry name" value="NTP-PPase_MazG_Cterm"/>
    <property type="match status" value="1"/>
</dbReference>
<dbReference type="GO" id="GO:0008168">
    <property type="term" value="F:methyltransferase activity"/>
    <property type="evidence" value="ECO:0007669"/>
    <property type="project" value="InterPro"/>
</dbReference>
<dbReference type="GO" id="GO:0006203">
    <property type="term" value="P:dGTP catabolic process"/>
    <property type="evidence" value="ECO:0007669"/>
    <property type="project" value="TreeGrafter"/>
</dbReference>
<dbReference type="EMBL" id="BMHB01000007">
    <property type="protein sequence ID" value="GGI18399.1"/>
    <property type="molecule type" value="Genomic_DNA"/>
</dbReference>
<proteinExistence type="predicted"/>
<dbReference type="SUPFAM" id="SSF53790">
    <property type="entry name" value="Tetrapyrrole methylase"/>
    <property type="match status" value="1"/>
</dbReference>
<dbReference type="InterPro" id="IPR035013">
    <property type="entry name" value="YabN_N"/>
</dbReference>
<dbReference type="InterPro" id="IPR035996">
    <property type="entry name" value="4pyrrol_Methylase_sf"/>
</dbReference>
<dbReference type="Proteomes" id="UP000626244">
    <property type="component" value="Unassembled WGS sequence"/>
</dbReference>
<dbReference type="Gene3D" id="3.40.1010.10">
    <property type="entry name" value="Cobalt-precorrin-4 Transmethylase, Domain 1"/>
    <property type="match status" value="1"/>
</dbReference>
<dbReference type="InterPro" id="IPR024180">
    <property type="entry name" value="Tetrapyrrole_Mease/MazG_pred"/>
</dbReference>
<dbReference type="GO" id="GO:0006950">
    <property type="term" value="P:response to stress"/>
    <property type="evidence" value="ECO:0007669"/>
    <property type="project" value="UniProtKB-ARBA"/>
</dbReference>
<evidence type="ECO:0008006" key="5">
    <source>
        <dbReference type="Google" id="ProtNLM"/>
    </source>
</evidence>
<dbReference type="Pfam" id="PF03819">
    <property type="entry name" value="MazG"/>
    <property type="match status" value="2"/>
</dbReference>
<feature type="domain" description="NTP pyrophosphohydrolase MazG-like" evidence="2">
    <location>
        <begin position="254"/>
        <end position="327"/>
    </location>
</feature>
<dbReference type="AlphaFoldDB" id="A0A8J3AT29"/>
<dbReference type="InterPro" id="IPR011551">
    <property type="entry name" value="NTP_PyrPHydrolase_MazG"/>
</dbReference>
<evidence type="ECO:0000259" key="2">
    <source>
        <dbReference type="Pfam" id="PF03819"/>
    </source>
</evidence>
<dbReference type="PANTHER" id="PTHR30522">
    <property type="entry name" value="NUCLEOSIDE TRIPHOSPHATE PYROPHOSPHOHYDROLASE"/>
    <property type="match status" value="1"/>
</dbReference>
<dbReference type="OrthoDB" id="9808939at2"/>
<dbReference type="NCBIfam" id="TIGR00444">
    <property type="entry name" value="mazG"/>
    <property type="match status" value="1"/>
</dbReference>
<evidence type="ECO:0000259" key="1">
    <source>
        <dbReference type="Pfam" id="PF00590"/>
    </source>
</evidence>
<dbReference type="InterPro" id="IPR048011">
    <property type="entry name" value="NTP-PPase_MazG-like_C"/>
</dbReference>
<dbReference type="NCBIfam" id="NF007113">
    <property type="entry name" value="PRK09562.1"/>
    <property type="match status" value="1"/>
</dbReference>
<dbReference type="GO" id="GO:0046081">
    <property type="term" value="P:dUTP catabolic process"/>
    <property type="evidence" value="ECO:0007669"/>
    <property type="project" value="TreeGrafter"/>
</dbReference>
<dbReference type="InterPro" id="IPR000878">
    <property type="entry name" value="4pyrrol_Mease"/>
</dbReference>
<dbReference type="InterPro" id="IPR014777">
    <property type="entry name" value="4pyrrole_Mease_sub1"/>
</dbReference>
<dbReference type="CDD" id="cd11528">
    <property type="entry name" value="NTP-PPase_MazG_Nterm"/>
    <property type="match status" value="1"/>
</dbReference>
<dbReference type="InterPro" id="IPR048015">
    <property type="entry name" value="NTP-PPase_MazG-like_N"/>
</dbReference>
<dbReference type="GO" id="GO:0046076">
    <property type="term" value="P:dTTP catabolic process"/>
    <property type="evidence" value="ECO:0007669"/>
    <property type="project" value="TreeGrafter"/>
</dbReference>
<dbReference type="PANTHER" id="PTHR30522:SF0">
    <property type="entry name" value="NUCLEOSIDE TRIPHOSPHATE PYROPHOSPHOHYDROLASE"/>
    <property type="match status" value="1"/>
</dbReference>
<dbReference type="InterPro" id="IPR004518">
    <property type="entry name" value="MazG-like_dom"/>
</dbReference>